<dbReference type="InterPro" id="IPR017900">
    <property type="entry name" value="4Fe4S_Fe_S_CS"/>
</dbReference>
<feature type="chain" id="PRO_5042671871" description="Dirigent protein" evidence="4">
    <location>
        <begin position="26"/>
        <end position="474"/>
    </location>
</feature>
<dbReference type="PROSITE" id="PS00198">
    <property type="entry name" value="4FE4S_FER_1"/>
    <property type="match status" value="1"/>
</dbReference>
<evidence type="ECO:0000313" key="7">
    <source>
        <dbReference type="Proteomes" id="UP001370490"/>
    </source>
</evidence>
<sequence>MSNSMVILYFSITLLFLAYMYPNLSQPKQTNLVFYVHDYLGGKQITGVTVAGKSGPTSDILQFGTMVVVDDAVTEGPSIESKEIGRAQGLYINSQLDGKAIYLVFSIVFTEGEFKGSTLEIQGADPFTVKEREFSIVSGTGYFRFVKGYGIMTTESLDIPNLSAILKLNSSFGFWVEARDRQGLGSSALIDSSVALRGFGPSAVLNQASGIARNLSLVYTLAGVHCIDCAADDSVVSAVNEGIDAAMEIVRLQFDASDCPLDLSRPCENVCPANAITLKEDNFTTKFPLGGVITERCYGCGRCFPFCPYDKIRAITYVRDVISTAKLMKRNDVDAIEIHTSGRQASLFEKLWNGLAGSVRYLKLVAISLPDVGGSTVAEMNTVDALIGGVAYSGYARMVCSFSAILSPQTLACNNIKFLFQIVGRVLAAMQSQCGLAHIEDYPDYLIEALREALKLVGTFQMLWTVDPLEHTIL</sequence>
<evidence type="ECO:0000313" key="6">
    <source>
        <dbReference type="EMBL" id="KAK6913688.1"/>
    </source>
</evidence>
<dbReference type="Gene3D" id="3.30.70.20">
    <property type="match status" value="1"/>
</dbReference>
<comment type="caution">
    <text evidence="6">The sequence shown here is derived from an EMBL/GenBank/DDBJ whole genome shotgun (WGS) entry which is preliminary data.</text>
</comment>
<keyword evidence="4" id="KW-0052">Apoplast</keyword>
<dbReference type="AlphaFoldDB" id="A0AAN8UB34"/>
<proteinExistence type="inferred from homology"/>
<evidence type="ECO:0000256" key="1">
    <source>
        <dbReference type="ARBA" id="ARBA00010746"/>
    </source>
</evidence>
<dbReference type="Pfam" id="PF12617">
    <property type="entry name" value="LdpA_C"/>
    <property type="match status" value="1"/>
</dbReference>
<comment type="subunit">
    <text evidence="2 4">Homodimer.</text>
</comment>
<gene>
    <name evidence="6" type="ORF">RJ641_021009</name>
</gene>
<dbReference type="PANTHER" id="PTHR21495">
    <property type="entry name" value="NUCLEOPORIN-RELATED"/>
    <property type="match status" value="1"/>
</dbReference>
<dbReference type="GO" id="GO:0048046">
    <property type="term" value="C:apoplast"/>
    <property type="evidence" value="ECO:0007669"/>
    <property type="project" value="UniProtKB-SubCell"/>
</dbReference>
<feature type="domain" description="4Fe-4S ferredoxin-type" evidence="5">
    <location>
        <begin position="288"/>
        <end position="317"/>
    </location>
</feature>
<evidence type="ECO:0000256" key="4">
    <source>
        <dbReference type="RuleBase" id="RU363099"/>
    </source>
</evidence>
<name>A0AAN8UB34_9MAGN</name>
<comment type="subcellular location">
    <subcellularLocation>
        <location evidence="4">Secreted</location>
        <location evidence="4">Extracellular space</location>
        <location evidence="4">Apoplast</location>
    </subcellularLocation>
</comment>
<dbReference type="InterPro" id="IPR044859">
    <property type="entry name" value="Allene_oxi_cyc_Dirigent"/>
</dbReference>
<feature type="domain" description="4Fe-4S ferredoxin-type" evidence="5">
    <location>
        <begin position="250"/>
        <end position="281"/>
    </location>
</feature>
<dbReference type="Pfam" id="PF25160">
    <property type="entry name" value="LdpA_Fe-S-bd"/>
    <property type="match status" value="1"/>
</dbReference>
<organism evidence="6 7">
    <name type="scientific">Dillenia turbinata</name>
    <dbReference type="NCBI Taxonomy" id="194707"/>
    <lineage>
        <taxon>Eukaryota</taxon>
        <taxon>Viridiplantae</taxon>
        <taxon>Streptophyta</taxon>
        <taxon>Embryophyta</taxon>
        <taxon>Tracheophyta</taxon>
        <taxon>Spermatophyta</taxon>
        <taxon>Magnoliopsida</taxon>
        <taxon>eudicotyledons</taxon>
        <taxon>Gunneridae</taxon>
        <taxon>Pentapetalae</taxon>
        <taxon>Dilleniales</taxon>
        <taxon>Dilleniaceae</taxon>
        <taxon>Dillenia</taxon>
    </lineage>
</organism>
<dbReference type="InterPro" id="IPR017896">
    <property type="entry name" value="4Fe4S_Fe-S-bd"/>
</dbReference>
<evidence type="ECO:0000259" key="5">
    <source>
        <dbReference type="PROSITE" id="PS51379"/>
    </source>
</evidence>
<evidence type="ECO:0000256" key="3">
    <source>
        <dbReference type="ARBA" id="ARBA00022525"/>
    </source>
</evidence>
<evidence type="ECO:0000256" key="2">
    <source>
        <dbReference type="ARBA" id="ARBA00011738"/>
    </source>
</evidence>
<protein>
    <recommendedName>
        <fullName evidence="4">Dirigent protein</fullName>
    </recommendedName>
</protein>
<dbReference type="InterPro" id="IPR004265">
    <property type="entry name" value="Dirigent"/>
</dbReference>
<dbReference type="Proteomes" id="UP001370490">
    <property type="component" value="Unassembled WGS sequence"/>
</dbReference>
<dbReference type="InterPro" id="IPR057431">
    <property type="entry name" value="LdpA_Fe-S-bd"/>
</dbReference>
<dbReference type="GO" id="GO:0009699">
    <property type="term" value="P:phenylpropanoid biosynthetic process"/>
    <property type="evidence" value="ECO:0007669"/>
    <property type="project" value="UniProtKB-ARBA"/>
</dbReference>
<dbReference type="Pfam" id="PF03018">
    <property type="entry name" value="Dirigent"/>
    <property type="match status" value="1"/>
</dbReference>
<reference evidence="6 7" key="1">
    <citation type="submission" date="2023-12" db="EMBL/GenBank/DDBJ databases">
        <title>A high-quality genome assembly for Dillenia turbinata (Dilleniales).</title>
        <authorList>
            <person name="Chanderbali A."/>
        </authorList>
    </citation>
    <scope>NUCLEOTIDE SEQUENCE [LARGE SCALE GENOMIC DNA]</scope>
    <source>
        <strain evidence="6">LSX21</strain>
        <tissue evidence="6">Leaf</tissue>
    </source>
</reference>
<comment type="similarity">
    <text evidence="1 4">Belongs to the plant dirigent protein family.</text>
</comment>
<keyword evidence="3 4" id="KW-0964">Secreted</keyword>
<keyword evidence="4" id="KW-0732">Signal</keyword>
<accession>A0AAN8UB34</accession>
<dbReference type="PROSITE" id="PS51379">
    <property type="entry name" value="4FE4S_FER_2"/>
    <property type="match status" value="2"/>
</dbReference>
<dbReference type="EMBL" id="JBAMMX010000026">
    <property type="protein sequence ID" value="KAK6913688.1"/>
    <property type="molecule type" value="Genomic_DNA"/>
</dbReference>
<comment type="function">
    <text evidence="4">Dirigent proteins impart stereoselectivity on the phenoxy radical-coupling reaction, yielding optically active lignans from two molecules of coniferyl alcohol in the biosynthesis of lignans, flavonolignans, and alkaloids and thus plays a central role in plant secondary metabolism.</text>
</comment>
<feature type="signal peptide" evidence="4">
    <location>
        <begin position="1"/>
        <end position="25"/>
    </location>
</feature>
<keyword evidence="7" id="KW-1185">Reference proteome</keyword>
<dbReference type="InterPro" id="IPR021039">
    <property type="entry name" value="Fe-S-bd_prot_LdpA_C"/>
</dbReference>
<dbReference type="Gene3D" id="2.40.480.10">
    <property type="entry name" value="Allene oxide cyclase-like"/>
    <property type="match status" value="1"/>
</dbReference>
<dbReference type="SUPFAM" id="SSF54862">
    <property type="entry name" value="4Fe-4S ferredoxins"/>
    <property type="match status" value="1"/>
</dbReference>